<name>A0A819LV32_9BILA</name>
<comment type="caution">
    <text evidence="1">The sequence shown here is derived from an EMBL/GenBank/DDBJ whole genome shotgun (WGS) entry which is preliminary data.</text>
</comment>
<dbReference type="EMBL" id="CAJOBD010003811">
    <property type="protein sequence ID" value="CAF3966866.1"/>
    <property type="molecule type" value="Genomic_DNA"/>
</dbReference>
<reference evidence="1" key="1">
    <citation type="submission" date="2021-02" db="EMBL/GenBank/DDBJ databases">
        <authorList>
            <person name="Nowell W R."/>
        </authorList>
    </citation>
    <scope>NUCLEOTIDE SEQUENCE</scope>
</reference>
<proteinExistence type="predicted"/>
<evidence type="ECO:0000313" key="2">
    <source>
        <dbReference type="Proteomes" id="UP000663836"/>
    </source>
</evidence>
<protein>
    <submittedName>
        <fullName evidence="1">Uncharacterized protein</fullName>
    </submittedName>
</protein>
<dbReference type="Proteomes" id="UP000663836">
    <property type="component" value="Unassembled WGS sequence"/>
</dbReference>
<gene>
    <name evidence="1" type="ORF">JBS370_LOCUS24407</name>
</gene>
<dbReference type="AlphaFoldDB" id="A0A819LV32"/>
<evidence type="ECO:0000313" key="1">
    <source>
        <dbReference type="EMBL" id="CAF3966866.1"/>
    </source>
</evidence>
<sequence length="153" mass="17561">MSSVSTAIYNLFVDYPIPTNNNQDFVCSHCRCATGGRNRRYWLTHLKQCNQNKFNNIVESILAINGAIQRITGDDNHQHGIINNNSFKLVEENETSTEEYDSQSYVDKMAQLIQAHEKHELNDEQFIAATKEFCDFAHVTTFTPGHVFNFIIN</sequence>
<accession>A0A819LV32</accession>
<organism evidence="1 2">
    <name type="scientific">Rotaria sordida</name>
    <dbReference type="NCBI Taxonomy" id="392033"/>
    <lineage>
        <taxon>Eukaryota</taxon>
        <taxon>Metazoa</taxon>
        <taxon>Spiralia</taxon>
        <taxon>Gnathifera</taxon>
        <taxon>Rotifera</taxon>
        <taxon>Eurotatoria</taxon>
        <taxon>Bdelloidea</taxon>
        <taxon>Philodinida</taxon>
        <taxon>Philodinidae</taxon>
        <taxon>Rotaria</taxon>
    </lineage>
</organism>